<reference evidence="1" key="1">
    <citation type="journal article" date="2023" name="IScience">
        <title>Live-bearing cockroach genome reveals convergent evolutionary mechanisms linked to viviparity in insects and beyond.</title>
        <authorList>
            <person name="Fouks B."/>
            <person name="Harrison M.C."/>
            <person name="Mikhailova A.A."/>
            <person name="Marchal E."/>
            <person name="English S."/>
            <person name="Carruthers M."/>
            <person name="Jennings E.C."/>
            <person name="Chiamaka E.L."/>
            <person name="Frigard R.A."/>
            <person name="Pippel M."/>
            <person name="Attardo G.M."/>
            <person name="Benoit J.B."/>
            <person name="Bornberg-Bauer E."/>
            <person name="Tobe S.S."/>
        </authorList>
    </citation>
    <scope>NUCLEOTIDE SEQUENCE</scope>
    <source>
        <strain evidence="1">Stay&amp;Tobe</strain>
    </source>
</reference>
<keyword evidence="2" id="KW-1185">Reference proteome</keyword>
<feature type="non-terminal residue" evidence="1">
    <location>
        <position position="1"/>
    </location>
</feature>
<evidence type="ECO:0000313" key="2">
    <source>
        <dbReference type="Proteomes" id="UP001233999"/>
    </source>
</evidence>
<name>A0AAD8A103_DIPPU</name>
<comment type="caution">
    <text evidence="1">The sequence shown here is derived from an EMBL/GenBank/DDBJ whole genome shotgun (WGS) entry which is preliminary data.</text>
</comment>
<reference evidence="1" key="2">
    <citation type="submission" date="2023-05" db="EMBL/GenBank/DDBJ databases">
        <authorList>
            <person name="Fouks B."/>
        </authorList>
    </citation>
    <scope>NUCLEOTIDE SEQUENCE</scope>
    <source>
        <strain evidence="1">Stay&amp;Tobe</strain>
        <tissue evidence="1">Testes</tissue>
    </source>
</reference>
<dbReference type="EMBL" id="JASPKZ010004555">
    <property type="protein sequence ID" value="KAJ9590130.1"/>
    <property type="molecule type" value="Genomic_DNA"/>
</dbReference>
<accession>A0AAD8A103</accession>
<protein>
    <submittedName>
        <fullName evidence="1">Uncharacterized protein</fullName>
    </submittedName>
</protein>
<organism evidence="1 2">
    <name type="scientific">Diploptera punctata</name>
    <name type="common">Pacific beetle cockroach</name>
    <dbReference type="NCBI Taxonomy" id="6984"/>
    <lineage>
        <taxon>Eukaryota</taxon>
        <taxon>Metazoa</taxon>
        <taxon>Ecdysozoa</taxon>
        <taxon>Arthropoda</taxon>
        <taxon>Hexapoda</taxon>
        <taxon>Insecta</taxon>
        <taxon>Pterygota</taxon>
        <taxon>Neoptera</taxon>
        <taxon>Polyneoptera</taxon>
        <taxon>Dictyoptera</taxon>
        <taxon>Blattodea</taxon>
        <taxon>Blaberoidea</taxon>
        <taxon>Blaberidae</taxon>
        <taxon>Diplopterinae</taxon>
        <taxon>Diploptera</taxon>
    </lineage>
</organism>
<evidence type="ECO:0000313" key="1">
    <source>
        <dbReference type="EMBL" id="KAJ9590130.1"/>
    </source>
</evidence>
<dbReference type="Proteomes" id="UP001233999">
    <property type="component" value="Unassembled WGS sequence"/>
</dbReference>
<sequence length="59" mass="7057">FFSGQHDFCLMSTNSCTNSCNLMQFLACFQIFFRRCFQYVFHIIYYTGQHDFCLMATNN</sequence>
<dbReference type="AlphaFoldDB" id="A0AAD8A103"/>
<proteinExistence type="predicted"/>
<feature type="non-terminal residue" evidence="1">
    <location>
        <position position="59"/>
    </location>
</feature>
<gene>
    <name evidence="1" type="ORF">L9F63_016742</name>
</gene>